<accession>B8J7P8</accession>
<reference evidence="1" key="1">
    <citation type="submission" date="2009-01" db="EMBL/GenBank/DDBJ databases">
        <title>Complete sequence of Anaeromyxobacter dehalogenans 2CP-1.</title>
        <authorList>
            <consortium name="US DOE Joint Genome Institute"/>
            <person name="Lucas S."/>
            <person name="Copeland A."/>
            <person name="Lapidus A."/>
            <person name="Glavina del Rio T."/>
            <person name="Dalin E."/>
            <person name="Tice H."/>
            <person name="Bruce D."/>
            <person name="Goodwin L."/>
            <person name="Pitluck S."/>
            <person name="Saunders E."/>
            <person name="Brettin T."/>
            <person name="Detter J.C."/>
            <person name="Han C."/>
            <person name="Larimer F."/>
            <person name="Land M."/>
            <person name="Hauser L."/>
            <person name="Kyrpides N."/>
            <person name="Ovchinnikova G."/>
            <person name="Beliaev A.S."/>
            <person name="Richardson P."/>
        </authorList>
    </citation>
    <scope>NUCLEOTIDE SEQUENCE</scope>
    <source>
        <strain evidence="1">2CP-1</strain>
    </source>
</reference>
<protein>
    <submittedName>
        <fullName evidence="1">Uncharacterized protein</fullName>
    </submittedName>
</protein>
<dbReference type="Proteomes" id="UP000007089">
    <property type="component" value="Chromosome"/>
</dbReference>
<evidence type="ECO:0000313" key="1">
    <source>
        <dbReference type="EMBL" id="ACL63390.1"/>
    </source>
</evidence>
<gene>
    <name evidence="1" type="ordered locus">A2cp1_0029</name>
</gene>
<sequence>MSTVVTPVGTFKRVSSQDLKFAVVYVPEDRRRAGQDGFCHGWAVAVERAQVLADEVRAKFEAEPLVVAVTCRRRRTERVQRTDEE</sequence>
<organism evidence="1 2">
    <name type="scientific">Anaeromyxobacter dehalogenans (strain ATCC BAA-258 / DSM 21875 / 2CP-1)</name>
    <dbReference type="NCBI Taxonomy" id="455488"/>
    <lineage>
        <taxon>Bacteria</taxon>
        <taxon>Pseudomonadati</taxon>
        <taxon>Myxococcota</taxon>
        <taxon>Myxococcia</taxon>
        <taxon>Myxococcales</taxon>
        <taxon>Cystobacterineae</taxon>
        <taxon>Anaeromyxobacteraceae</taxon>
        <taxon>Anaeromyxobacter</taxon>
    </lineage>
</organism>
<dbReference type="HOGENOM" id="CLU_2505524_0_0_7"/>
<name>B8J7P8_ANAD2</name>
<dbReference type="RefSeq" id="WP_012631484.1">
    <property type="nucleotide sequence ID" value="NC_011891.1"/>
</dbReference>
<dbReference type="AlphaFoldDB" id="B8J7P8"/>
<dbReference type="EMBL" id="CP001359">
    <property type="protein sequence ID" value="ACL63390.1"/>
    <property type="molecule type" value="Genomic_DNA"/>
</dbReference>
<proteinExistence type="predicted"/>
<evidence type="ECO:0000313" key="2">
    <source>
        <dbReference type="Proteomes" id="UP000007089"/>
    </source>
</evidence>
<keyword evidence="2" id="KW-1185">Reference proteome</keyword>
<dbReference type="KEGG" id="acp:A2cp1_0029"/>